<feature type="chain" id="PRO_5034137556" description="Infection structure specific protein" evidence="2">
    <location>
        <begin position="20"/>
        <end position="220"/>
    </location>
</feature>
<evidence type="ECO:0000313" key="4">
    <source>
        <dbReference type="Proteomes" id="UP000573603"/>
    </source>
</evidence>
<proteinExistence type="predicted"/>
<evidence type="ECO:0000313" key="3">
    <source>
        <dbReference type="EMBL" id="KAF5235036.1"/>
    </source>
</evidence>
<keyword evidence="4" id="KW-1185">Reference proteome</keyword>
<organism evidence="3 4">
    <name type="scientific">Fusarium anthophilum</name>
    <dbReference type="NCBI Taxonomy" id="48485"/>
    <lineage>
        <taxon>Eukaryota</taxon>
        <taxon>Fungi</taxon>
        <taxon>Dikarya</taxon>
        <taxon>Ascomycota</taxon>
        <taxon>Pezizomycotina</taxon>
        <taxon>Sordariomycetes</taxon>
        <taxon>Hypocreomycetidae</taxon>
        <taxon>Hypocreales</taxon>
        <taxon>Nectriaceae</taxon>
        <taxon>Fusarium</taxon>
        <taxon>Fusarium fujikuroi species complex</taxon>
    </lineage>
</organism>
<comment type="caution">
    <text evidence="3">The sequence shown here is derived from an EMBL/GenBank/DDBJ whole genome shotgun (WGS) entry which is preliminary data.</text>
</comment>
<protein>
    <recommendedName>
        <fullName evidence="5">Infection structure specific protein</fullName>
    </recommendedName>
</protein>
<keyword evidence="2" id="KW-0732">Signal</keyword>
<dbReference type="Proteomes" id="UP000573603">
    <property type="component" value="Unassembled WGS sequence"/>
</dbReference>
<accession>A0A8H4YW52</accession>
<dbReference type="AlphaFoldDB" id="A0A8H4YW52"/>
<dbReference type="EMBL" id="JABEVY010000369">
    <property type="protein sequence ID" value="KAF5235036.1"/>
    <property type="molecule type" value="Genomic_DNA"/>
</dbReference>
<evidence type="ECO:0000256" key="2">
    <source>
        <dbReference type="SAM" id="SignalP"/>
    </source>
</evidence>
<sequence length="220" mass="22789">MQTKYISLLAAAAATTVSATEVKRVDVVHIFETLHVGKHIPSFTPNKRSVNAIFERDDKEECQSSAISILRSAPTANRDLESWALTAETTDPCTLTAPSSLSSELLSYMTAVVEWSNEKADDMQELVDKCLDGEDANGGELAACPTPGTVIFTAATTTETVQLKTVLETFATPGASSTGSGSGSAGGSDDTEKTNAAAPRGANLLAAVAAVGVAGFMIAT</sequence>
<evidence type="ECO:0000256" key="1">
    <source>
        <dbReference type="SAM" id="MobiDB-lite"/>
    </source>
</evidence>
<evidence type="ECO:0008006" key="5">
    <source>
        <dbReference type="Google" id="ProtNLM"/>
    </source>
</evidence>
<feature type="signal peptide" evidence="2">
    <location>
        <begin position="1"/>
        <end position="19"/>
    </location>
</feature>
<reference evidence="3 4" key="1">
    <citation type="journal article" date="2020" name="BMC Genomics">
        <title>Correction to: Identification and distribution of gene clusters required for synthesis of sphingolipid metabolism inhibitors in diverse species of the filamentous fungus Fusarium.</title>
        <authorList>
            <person name="Kim H.S."/>
            <person name="Lohmar J.M."/>
            <person name="Busman M."/>
            <person name="Brown D.W."/>
            <person name="Naumann T.A."/>
            <person name="Divon H.H."/>
            <person name="Lysoe E."/>
            <person name="Uhlig S."/>
            <person name="Proctor R.H."/>
        </authorList>
    </citation>
    <scope>NUCLEOTIDE SEQUENCE [LARGE SCALE GENOMIC DNA]</scope>
    <source>
        <strain evidence="3 4">NRRL 25214</strain>
    </source>
</reference>
<name>A0A8H4YW52_9HYPO</name>
<feature type="region of interest" description="Disordered" evidence="1">
    <location>
        <begin position="172"/>
        <end position="196"/>
    </location>
</feature>
<gene>
    <name evidence="3" type="ORF">FANTH_11875</name>
</gene>